<sequence>MDNLIEKFDKYILFFIIYTLTFILFFKTLKYTLPFFLAFIFSLILKKPTELLIKKLKLKKGFAALITTLLFFALILFCISLIATSFTREAIQLGKNTQNYISNNSANINNFFNNLADYYKNLDPSIIATVESNFASFVSKLSNITVSITSKIIQATVSFLTYIPYLFMLILFTLLSTYFFTKDFSLAKNKLMSTIIPEKSDRIYDILKQSRKMLLNYALSYLLVINITFLETLVGFSFLRINYALILSIIAAIFDILPILGIGGIYIPLSLIYIFIYKNYFIGIGILIWYVVVTVVRQILEPKIVSSSLGIHPVSVLASIFIGLKIAGFKGMVFCMFMVVTFKILKQTKVL</sequence>
<evidence type="ECO:0000256" key="6">
    <source>
        <dbReference type="SAM" id="Phobius"/>
    </source>
</evidence>
<keyword evidence="8" id="KW-1185">Reference proteome</keyword>
<accession>A0ABS6EMD4</accession>
<keyword evidence="5 6" id="KW-0472">Membrane</keyword>
<dbReference type="PANTHER" id="PTHR21716:SF68">
    <property type="entry name" value="TRANSPORT PROTEIN YTVI-RELATED"/>
    <property type="match status" value="1"/>
</dbReference>
<feature type="transmembrane region" description="Helical" evidence="6">
    <location>
        <begin position="245"/>
        <end position="267"/>
    </location>
</feature>
<name>A0ABS6EMD4_9CLOT</name>
<comment type="similarity">
    <text evidence="2">Belongs to the autoinducer-2 exporter (AI-2E) (TC 2.A.86) family.</text>
</comment>
<dbReference type="Proteomes" id="UP000726170">
    <property type="component" value="Unassembled WGS sequence"/>
</dbReference>
<keyword evidence="3 6" id="KW-0812">Transmembrane</keyword>
<protein>
    <submittedName>
        <fullName evidence="7">Sporulation integral membrane protein YtvI</fullName>
    </submittedName>
</protein>
<evidence type="ECO:0000313" key="8">
    <source>
        <dbReference type="Proteomes" id="UP000726170"/>
    </source>
</evidence>
<evidence type="ECO:0000256" key="5">
    <source>
        <dbReference type="ARBA" id="ARBA00023136"/>
    </source>
</evidence>
<organism evidence="7 8">
    <name type="scientific">Clostridium mobile</name>
    <dbReference type="NCBI Taxonomy" id="2841512"/>
    <lineage>
        <taxon>Bacteria</taxon>
        <taxon>Bacillati</taxon>
        <taxon>Bacillota</taxon>
        <taxon>Clostridia</taxon>
        <taxon>Eubacteriales</taxon>
        <taxon>Clostridiaceae</taxon>
        <taxon>Clostridium</taxon>
    </lineage>
</organism>
<evidence type="ECO:0000256" key="3">
    <source>
        <dbReference type="ARBA" id="ARBA00022692"/>
    </source>
</evidence>
<evidence type="ECO:0000313" key="7">
    <source>
        <dbReference type="EMBL" id="MBU5486389.1"/>
    </source>
</evidence>
<dbReference type="NCBIfam" id="TIGR02872">
    <property type="entry name" value="spore_ytvI"/>
    <property type="match status" value="1"/>
</dbReference>
<comment type="caution">
    <text evidence="7">The sequence shown here is derived from an EMBL/GenBank/DDBJ whole genome shotgun (WGS) entry which is preliminary data.</text>
</comment>
<dbReference type="Pfam" id="PF01594">
    <property type="entry name" value="AI-2E_transport"/>
    <property type="match status" value="1"/>
</dbReference>
<dbReference type="InterPro" id="IPR014227">
    <property type="entry name" value="YtvI-like"/>
</dbReference>
<dbReference type="EMBL" id="JAHLQF010000005">
    <property type="protein sequence ID" value="MBU5486389.1"/>
    <property type="molecule type" value="Genomic_DNA"/>
</dbReference>
<evidence type="ECO:0000256" key="4">
    <source>
        <dbReference type="ARBA" id="ARBA00022989"/>
    </source>
</evidence>
<feature type="transmembrane region" description="Helical" evidence="6">
    <location>
        <begin position="162"/>
        <end position="181"/>
    </location>
</feature>
<dbReference type="PANTHER" id="PTHR21716">
    <property type="entry name" value="TRANSMEMBRANE PROTEIN"/>
    <property type="match status" value="1"/>
</dbReference>
<feature type="transmembrane region" description="Helical" evidence="6">
    <location>
        <begin position="214"/>
        <end position="239"/>
    </location>
</feature>
<proteinExistence type="inferred from homology"/>
<dbReference type="RefSeq" id="WP_216440991.1">
    <property type="nucleotide sequence ID" value="NZ_JAHLQF010000005.1"/>
</dbReference>
<gene>
    <name evidence="7" type="primary">ytvI</name>
    <name evidence="7" type="ORF">KQI86_18985</name>
</gene>
<keyword evidence="4 6" id="KW-1133">Transmembrane helix</keyword>
<comment type="subcellular location">
    <subcellularLocation>
        <location evidence="1">Membrane</location>
        <topology evidence="1">Multi-pass membrane protein</topology>
    </subcellularLocation>
</comment>
<evidence type="ECO:0000256" key="2">
    <source>
        <dbReference type="ARBA" id="ARBA00009773"/>
    </source>
</evidence>
<evidence type="ECO:0000256" key="1">
    <source>
        <dbReference type="ARBA" id="ARBA00004141"/>
    </source>
</evidence>
<feature type="transmembrane region" description="Helical" evidence="6">
    <location>
        <begin position="279"/>
        <end position="300"/>
    </location>
</feature>
<feature type="transmembrane region" description="Helical" evidence="6">
    <location>
        <begin position="62"/>
        <end position="83"/>
    </location>
</feature>
<feature type="transmembrane region" description="Helical" evidence="6">
    <location>
        <begin position="12"/>
        <end position="41"/>
    </location>
</feature>
<reference evidence="7 8" key="1">
    <citation type="submission" date="2021-06" db="EMBL/GenBank/DDBJ databases">
        <authorList>
            <person name="Sun Q."/>
            <person name="Li D."/>
        </authorList>
    </citation>
    <scope>NUCLEOTIDE SEQUENCE [LARGE SCALE GENOMIC DNA]</scope>
    <source>
        <strain evidence="7 8">MSJ-11</strain>
    </source>
</reference>
<feature type="transmembrane region" description="Helical" evidence="6">
    <location>
        <begin position="320"/>
        <end position="345"/>
    </location>
</feature>
<dbReference type="InterPro" id="IPR002549">
    <property type="entry name" value="AI-2E-like"/>
</dbReference>